<evidence type="ECO:0000313" key="3">
    <source>
        <dbReference type="Proteomes" id="UP000789595"/>
    </source>
</evidence>
<comment type="caution">
    <text evidence="2">The sequence shown here is derived from an EMBL/GenBank/DDBJ whole genome shotgun (WGS) entry which is preliminary data.</text>
</comment>
<evidence type="ECO:0000313" key="2">
    <source>
        <dbReference type="EMBL" id="CAH0373783.1"/>
    </source>
</evidence>
<feature type="compositionally biased region" description="Pro residues" evidence="1">
    <location>
        <begin position="571"/>
        <end position="580"/>
    </location>
</feature>
<accession>A0A8J2SJ02</accession>
<proteinExistence type="predicted"/>
<reference evidence="2" key="1">
    <citation type="submission" date="2021-11" db="EMBL/GenBank/DDBJ databases">
        <authorList>
            <consortium name="Genoscope - CEA"/>
            <person name="William W."/>
        </authorList>
    </citation>
    <scope>NUCLEOTIDE SEQUENCE</scope>
</reference>
<dbReference type="EMBL" id="CAKKNE010000004">
    <property type="protein sequence ID" value="CAH0373783.1"/>
    <property type="molecule type" value="Genomic_DNA"/>
</dbReference>
<feature type="region of interest" description="Disordered" evidence="1">
    <location>
        <begin position="565"/>
        <end position="605"/>
    </location>
</feature>
<organism evidence="2 3">
    <name type="scientific">Pelagomonas calceolata</name>
    <dbReference type="NCBI Taxonomy" id="35677"/>
    <lineage>
        <taxon>Eukaryota</taxon>
        <taxon>Sar</taxon>
        <taxon>Stramenopiles</taxon>
        <taxon>Ochrophyta</taxon>
        <taxon>Pelagophyceae</taxon>
        <taxon>Pelagomonadales</taxon>
        <taxon>Pelagomonadaceae</taxon>
        <taxon>Pelagomonas</taxon>
    </lineage>
</organism>
<gene>
    <name evidence="2" type="ORF">PECAL_4P10210</name>
</gene>
<keyword evidence="3" id="KW-1185">Reference proteome</keyword>
<dbReference type="OrthoDB" id="10688170at2759"/>
<dbReference type="AlphaFoldDB" id="A0A8J2SJ02"/>
<feature type="compositionally biased region" description="Acidic residues" evidence="1">
    <location>
        <begin position="593"/>
        <end position="605"/>
    </location>
</feature>
<dbReference type="Proteomes" id="UP000789595">
    <property type="component" value="Unassembled WGS sequence"/>
</dbReference>
<name>A0A8J2SJ02_9STRA</name>
<evidence type="ECO:0000256" key="1">
    <source>
        <dbReference type="SAM" id="MobiDB-lite"/>
    </source>
</evidence>
<sequence>MNGGEMTIARVLPRTTAALDPGAIVASTAEATLRSLWAAPETKTAARGLVLAACAVAAAFPRPFATVASILIATVVVLHASNALARPASLRRGALLLYAAAPLAEAGAIAAGGGAVRADGAAVLIAAVCGGAALTGAEDLPAVAYAAWALYGGAPRRGLLALGLAVFRWALSSPHAGGAVSRRAIHESRAAVRAAASRIAAAPLEDLSREQLFRAALLGRVAQVWDNDAATANDAWAVVLEAVAALGAGAAGAGVAALAALERRLVDEHFDADETAEWASARAWELADAAAPGYVPAVLCRGLGAAPGLLAFAWLGWTRGLAVAAPLAPVVARDLMRLRLIRDECAERTRACEDAAADARAAARRAAKAGTAAAAREADQCRCALVLLERDEGLDLIIGDEDAIAAWHNLRKLATYLDSRACRVSLRTLQTSARVRRLATGVARLSAAGAAAYAAGGDGGAASALSLTVALAGEARLLLGSGNAASRDVVYDAAAVFENSQKLWREYGCQDWVTEQATEHYDWWAWTAKCSGGAVAGAAVGGLLAGPVGAAAGAALAGGGVYGASVSEAEPAPPPLPVLPVPDETDRWSDVASSDEEEDVDSVHK</sequence>
<protein>
    <submittedName>
        <fullName evidence="2">Uncharacterized protein</fullName>
    </submittedName>
</protein>